<protein>
    <recommendedName>
        <fullName evidence="1">F5/8 type C domain-containing protein</fullName>
    </recommendedName>
</protein>
<dbReference type="Gene3D" id="2.60.120.260">
    <property type="entry name" value="Galactose-binding domain-like"/>
    <property type="match status" value="1"/>
</dbReference>
<sequence length="480" mass="56227">MVDIRHIIKERELLLYSHIPVGVFRNSGEWPEPEYQHSLFLYTNDPSERIIEWIIYHQRIGFSHFYIYSYHDDPAYFYQQLLPFLNSGSSLITYYHYADPGNAHQAFCHFYRNHSHETKWILWLNIDEFLCLKNAATIQDFLLPDLQEIDAVYFNICHYGHSHFESAPEGDILLNYTLRSRNVSSLTRVMIQAQSVPYSKLFYQFSTDFQHRYDYLDPELNSINVLGDDLSEYFTDYPLDADNYLKQKNQHSNILDTAYIAHFGLPSIVFIENQHNNERFTYYGGQTFSIPNPLKDTIDYFDQFNLIEDSFLYELWINHIITAWNHSVFPVNFWHLLSTNKPAIQSSTAHECSVEEDATKLVNDLLLGTAQNLTKIEDNPWWQIDLEEITFIHEIQIFNRLDQNVQANCLFEIFASTNGKIWQCIARKISPALFGGMDGTPYVWTSEKGISARFIKLVIPGNNKQIGLDQIQIFGNIVQN</sequence>
<dbReference type="InterPro" id="IPR008979">
    <property type="entry name" value="Galactose-bd-like_sf"/>
</dbReference>
<evidence type="ECO:0000313" key="3">
    <source>
        <dbReference type="EMBL" id="CAI3930699.1"/>
    </source>
</evidence>
<dbReference type="AlphaFoldDB" id="A0A9W4TN15"/>
<dbReference type="EMBL" id="CAMXCS010000001">
    <property type="protein sequence ID" value="CAI3930699.1"/>
    <property type="molecule type" value="Genomic_DNA"/>
</dbReference>
<name>A0A9W4TN15_9PROT</name>
<organism evidence="2 4">
    <name type="scientific">Commensalibacter communis</name>
    <dbReference type="NCBI Taxonomy" id="2972786"/>
    <lineage>
        <taxon>Bacteria</taxon>
        <taxon>Pseudomonadati</taxon>
        <taxon>Pseudomonadota</taxon>
        <taxon>Alphaproteobacteria</taxon>
        <taxon>Acetobacterales</taxon>
        <taxon>Acetobacteraceae</taxon>
    </lineage>
</organism>
<evidence type="ECO:0000313" key="5">
    <source>
        <dbReference type="Proteomes" id="UP001154259"/>
    </source>
</evidence>
<dbReference type="EMBL" id="CAMXCM010000001">
    <property type="protein sequence ID" value="CAI3930208.1"/>
    <property type="molecule type" value="Genomic_DNA"/>
</dbReference>
<reference evidence="2" key="1">
    <citation type="submission" date="2022-10" db="EMBL/GenBank/DDBJ databases">
        <authorList>
            <person name="Botero Cardona J."/>
        </authorList>
    </citation>
    <scope>NUCLEOTIDE SEQUENCE</scope>
    <source>
        <strain evidence="2">LMG 31819</strain>
        <strain evidence="3">R-53529</strain>
    </source>
</reference>
<evidence type="ECO:0000259" key="1">
    <source>
        <dbReference type="PROSITE" id="PS50022"/>
    </source>
</evidence>
<dbReference type="Proteomes" id="UP001154259">
    <property type="component" value="Unassembled WGS sequence"/>
</dbReference>
<evidence type="ECO:0000313" key="2">
    <source>
        <dbReference type="EMBL" id="CAI3930208.1"/>
    </source>
</evidence>
<dbReference type="RefSeq" id="WP_271788951.1">
    <property type="nucleotide sequence ID" value="NZ_CAMXCM010000001.1"/>
</dbReference>
<accession>A0A9W4TN15</accession>
<dbReference type="InterPro" id="IPR000421">
    <property type="entry name" value="FA58C"/>
</dbReference>
<dbReference type="Pfam" id="PF00754">
    <property type="entry name" value="F5_F8_type_C"/>
    <property type="match status" value="1"/>
</dbReference>
<keyword evidence="5" id="KW-1185">Reference proteome</keyword>
<proteinExistence type="predicted"/>
<comment type="caution">
    <text evidence="2">The sequence shown here is derived from an EMBL/GenBank/DDBJ whole genome shotgun (WGS) entry which is preliminary data.</text>
</comment>
<gene>
    <name evidence="3" type="ORF">R53529_LOCUS506</name>
    <name evidence="2" type="ORF">R53530_LOCUS595</name>
</gene>
<feature type="domain" description="F5/8 type C" evidence="1">
    <location>
        <begin position="328"/>
        <end position="476"/>
    </location>
</feature>
<dbReference type="Pfam" id="PF13704">
    <property type="entry name" value="Glyco_tranf_2_4"/>
    <property type="match status" value="1"/>
</dbReference>
<dbReference type="Proteomes" id="UP001154255">
    <property type="component" value="Unassembled WGS sequence"/>
</dbReference>
<dbReference type="PROSITE" id="PS50022">
    <property type="entry name" value="FA58C_3"/>
    <property type="match status" value="1"/>
</dbReference>
<evidence type="ECO:0000313" key="4">
    <source>
        <dbReference type="Proteomes" id="UP001154255"/>
    </source>
</evidence>
<dbReference type="SUPFAM" id="SSF49785">
    <property type="entry name" value="Galactose-binding domain-like"/>
    <property type="match status" value="1"/>
</dbReference>